<dbReference type="Proteomes" id="UP000663860">
    <property type="component" value="Unassembled WGS sequence"/>
</dbReference>
<feature type="region of interest" description="Disordered" evidence="1">
    <location>
        <begin position="167"/>
        <end position="188"/>
    </location>
</feature>
<name>A0A814P9R2_9BILA</name>
<dbReference type="AlphaFoldDB" id="A0A814P9R2"/>
<reference evidence="2" key="1">
    <citation type="submission" date="2021-02" db="EMBL/GenBank/DDBJ databases">
        <authorList>
            <person name="Nowell W R."/>
        </authorList>
    </citation>
    <scope>NUCLEOTIDE SEQUENCE</scope>
</reference>
<gene>
    <name evidence="2" type="ORF">IZO911_LOCUS23163</name>
</gene>
<dbReference type="EMBL" id="CAJNOE010000265">
    <property type="protein sequence ID" value="CAF1103206.1"/>
    <property type="molecule type" value="Genomic_DNA"/>
</dbReference>
<evidence type="ECO:0000313" key="3">
    <source>
        <dbReference type="Proteomes" id="UP000663860"/>
    </source>
</evidence>
<evidence type="ECO:0000313" key="2">
    <source>
        <dbReference type="EMBL" id="CAF1103206.1"/>
    </source>
</evidence>
<proteinExistence type="predicted"/>
<accession>A0A814P9R2</accession>
<comment type="caution">
    <text evidence="2">The sequence shown here is derived from an EMBL/GenBank/DDBJ whole genome shotgun (WGS) entry which is preliminary data.</text>
</comment>
<protein>
    <submittedName>
        <fullName evidence="2">Uncharacterized protein</fullName>
    </submittedName>
</protein>
<dbReference type="PANTHER" id="PTHR31434">
    <property type="entry name" value="S PHASE CYCLIN A-ASSOCIATED PROTEIN IN THE ENDOPLASMIC RETICULUM"/>
    <property type="match status" value="1"/>
</dbReference>
<dbReference type="PANTHER" id="PTHR31434:SF2">
    <property type="entry name" value="S PHASE CYCLIN A-ASSOCIATED PROTEIN IN THE ENDOPLASMIC RETICULUM"/>
    <property type="match status" value="1"/>
</dbReference>
<feature type="compositionally biased region" description="Basic and acidic residues" evidence="1">
    <location>
        <begin position="169"/>
        <end position="188"/>
    </location>
</feature>
<organism evidence="2 3">
    <name type="scientific">Adineta steineri</name>
    <dbReference type="NCBI Taxonomy" id="433720"/>
    <lineage>
        <taxon>Eukaryota</taxon>
        <taxon>Metazoa</taxon>
        <taxon>Spiralia</taxon>
        <taxon>Gnathifera</taxon>
        <taxon>Rotifera</taxon>
        <taxon>Eurotatoria</taxon>
        <taxon>Bdelloidea</taxon>
        <taxon>Adinetida</taxon>
        <taxon>Adinetidae</taxon>
        <taxon>Adineta</taxon>
    </lineage>
</organism>
<evidence type="ECO:0000256" key="1">
    <source>
        <dbReference type="SAM" id="MobiDB-lite"/>
    </source>
</evidence>
<sequence>MLSIIKEFVQTTLGEDTISLQLRHVANYILAYCNHNQSTTNDNLLHQIILLIGYYCVLNQDNQCRLAFGNRPTVLQQLSCLPFRYFVESKYMDILFPTLISCSYDCDTTRAILQTEMSLELIANFIDTKTINEDDSKSIVSAFHMRFPYDEWTNALKYYRPTSKLSMKTHNDEEKENESHQTDTEIMS</sequence>